<reference evidence="2 3" key="1">
    <citation type="submission" date="2009-01" db="EMBL/GenBank/DDBJ databases">
        <authorList>
            <person name="Qin X."/>
            <person name="Bachman B."/>
            <person name="Battles P."/>
            <person name="Bell A."/>
            <person name="Bess C."/>
            <person name="Bickham C."/>
            <person name="Chaboub L."/>
            <person name="Chen D."/>
            <person name="Coyle M."/>
            <person name="Deiros D.R."/>
            <person name="Dinh H."/>
            <person name="Forbes L."/>
            <person name="Fowler G."/>
            <person name="Francisco L."/>
            <person name="Fu Q."/>
            <person name="Gubbala S."/>
            <person name="Hale W."/>
            <person name="Han Y."/>
            <person name="Hemphill L."/>
            <person name="Highlander S.K."/>
            <person name="Hirani K."/>
            <person name="Hogues M."/>
            <person name="Jackson L."/>
            <person name="Jakkamsetti A."/>
            <person name="Javaid M."/>
            <person name="Jiang H."/>
            <person name="Korchina V."/>
            <person name="Kovar C."/>
            <person name="Lara F."/>
            <person name="Lee S."/>
            <person name="Mata R."/>
            <person name="Mathew T."/>
            <person name="Moen C."/>
            <person name="Morales K."/>
            <person name="Munidasa M."/>
            <person name="Nazareth L."/>
            <person name="Ngo R."/>
            <person name="Nguyen L."/>
            <person name="Okwuonu G."/>
            <person name="Ongeri F."/>
            <person name="Patil S."/>
            <person name="Petrosino J."/>
            <person name="Pham C."/>
            <person name="Pham P."/>
            <person name="Pu L.-L."/>
            <person name="Puazo M."/>
            <person name="Raj R."/>
            <person name="Reid J."/>
            <person name="Rouhana J."/>
            <person name="Saada N."/>
            <person name="Shang Y."/>
            <person name="Simmons D."/>
            <person name="Thornton R."/>
            <person name="Warren J."/>
            <person name="Weissenberger G."/>
            <person name="Zhang J."/>
            <person name="Zhang L."/>
            <person name="Zhou C."/>
            <person name="Zhu D."/>
            <person name="Muzny D."/>
            <person name="Worley K."/>
            <person name="Gibbs R."/>
        </authorList>
    </citation>
    <scope>NUCLEOTIDE SEQUENCE [LARGE SCALE GENOMIC DNA]</scope>
    <source>
        <strain evidence="2 3">DSM 15434</strain>
    </source>
</reference>
<dbReference type="Pfam" id="PF19461">
    <property type="entry name" value="DUF5998"/>
    <property type="match status" value="1"/>
</dbReference>
<comment type="caution">
    <text evidence="2">The sequence shown here is derived from an EMBL/GenBank/DDBJ whole genome shotgun (WGS) entry which is preliminary data.</text>
</comment>
<keyword evidence="3" id="KW-1185">Reference proteome</keyword>
<evidence type="ECO:0000313" key="3">
    <source>
        <dbReference type="Proteomes" id="UP000004778"/>
    </source>
</evidence>
<accession>C0W366</accession>
<dbReference type="EMBL" id="ACFH01000014">
    <property type="protein sequence ID" value="EEH66821.1"/>
    <property type="molecule type" value="Genomic_DNA"/>
</dbReference>
<proteinExistence type="predicted"/>
<gene>
    <name evidence="2" type="ORF">HMPREF0058_0310</name>
</gene>
<dbReference type="AlphaFoldDB" id="C0W366"/>
<dbReference type="STRING" id="103621.GCA_001067145_01561"/>
<name>C0W366_9ACTO</name>
<protein>
    <recommendedName>
        <fullName evidence="4">Phosphodiesterase</fullName>
    </recommendedName>
</protein>
<organism evidence="2 3">
    <name type="scientific">Actinomyces urogenitalis DSM 15434</name>
    <dbReference type="NCBI Taxonomy" id="525246"/>
    <lineage>
        <taxon>Bacteria</taxon>
        <taxon>Bacillati</taxon>
        <taxon>Actinomycetota</taxon>
        <taxon>Actinomycetes</taxon>
        <taxon>Actinomycetales</taxon>
        <taxon>Actinomycetaceae</taxon>
        <taxon>Actinomyces</taxon>
    </lineage>
</organism>
<feature type="region of interest" description="Disordered" evidence="1">
    <location>
        <begin position="1"/>
        <end position="22"/>
    </location>
</feature>
<evidence type="ECO:0008006" key="4">
    <source>
        <dbReference type="Google" id="ProtNLM"/>
    </source>
</evidence>
<evidence type="ECO:0000313" key="2">
    <source>
        <dbReference type="EMBL" id="EEH66821.1"/>
    </source>
</evidence>
<evidence type="ECO:0000256" key="1">
    <source>
        <dbReference type="SAM" id="MobiDB-lite"/>
    </source>
</evidence>
<dbReference type="Proteomes" id="UP000004778">
    <property type="component" value="Unassembled WGS sequence"/>
</dbReference>
<feature type="compositionally biased region" description="Polar residues" evidence="1">
    <location>
        <begin position="1"/>
        <end position="11"/>
    </location>
</feature>
<dbReference type="eggNOG" id="ENOG502ZVAX">
    <property type="taxonomic scope" value="Bacteria"/>
</dbReference>
<dbReference type="HOGENOM" id="CLU_085268_0_0_11"/>
<dbReference type="InterPro" id="IPR046040">
    <property type="entry name" value="DUF5998"/>
</dbReference>
<sequence>MIVSMTTQQTHSGRETSGDSTHALAQEVARAGFYPEVVLGVLTTALAGEEAGAFLVQPETTFAEAVHRHLTVLALTRTRFIIVHVDDAVGEDGEPVAIATSEAVPVSRISSVALTHGVSRPAAHGGNLTEVTIAISWGAVRRMELEPVACPDPACEADHGLSGVSMPDDIVVRVAAGVEGDDAVHRAQVFAQALSAATARVAQAA</sequence>